<gene>
    <name evidence="7" type="ORF">EDS130_LOCUS9150</name>
    <name evidence="8" type="ORF">XAT740_LOCUS26571</name>
</gene>
<dbReference type="SUPFAM" id="SSF64593">
    <property type="entry name" value="Intermediate filament protein, coiled coil region"/>
    <property type="match status" value="2"/>
</dbReference>
<dbReference type="PROSITE" id="PS51841">
    <property type="entry name" value="LTD"/>
    <property type="match status" value="1"/>
</dbReference>
<dbReference type="GO" id="GO:0006998">
    <property type="term" value="P:nuclear envelope organization"/>
    <property type="evidence" value="ECO:0007669"/>
    <property type="project" value="TreeGrafter"/>
</dbReference>
<proteinExistence type="predicted"/>
<dbReference type="EMBL" id="CAJNOR010002166">
    <property type="protein sequence ID" value="CAF1257012.1"/>
    <property type="molecule type" value="Genomic_DNA"/>
</dbReference>
<dbReference type="Gene3D" id="1.20.5.170">
    <property type="match status" value="1"/>
</dbReference>
<dbReference type="GO" id="GO:0051664">
    <property type="term" value="P:nuclear pore localization"/>
    <property type="evidence" value="ECO:0007669"/>
    <property type="project" value="TreeGrafter"/>
</dbReference>
<feature type="coiled-coil region" evidence="3">
    <location>
        <begin position="184"/>
        <end position="225"/>
    </location>
</feature>
<dbReference type="GO" id="GO:0007097">
    <property type="term" value="P:nuclear migration"/>
    <property type="evidence" value="ECO:0007669"/>
    <property type="project" value="TreeGrafter"/>
</dbReference>
<evidence type="ECO:0000256" key="3">
    <source>
        <dbReference type="SAM" id="Coils"/>
    </source>
</evidence>
<evidence type="ECO:0000259" key="6">
    <source>
        <dbReference type="PROSITE" id="PS51842"/>
    </source>
</evidence>
<dbReference type="InterPro" id="IPR039008">
    <property type="entry name" value="IF_rod_dom"/>
</dbReference>
<feature type="compositionally biased region" description="Low complexity" evidence="4">
    <location>
        <begin position="668"/>
        <end position="683"/>
    </location>
</feature>
<comment type="caution">
    <text evidence="8">The sequence shown here is derived from an EMBL/GenBank/DDBJ whole genome shotgun (WGS) entry which is preliminary data.</text>
</comment>
<feature type="domain" description="LTD" evidence="5">
    <location>
        <begin position="2055"/>
        <end position="2173"/>
    </location>
</feature>
<feature type="coiled-coil region" evidence="3">
    <location>
        <begin position="58"/>
        <end position="128"/>
    </location>
</feature>
<dbReference type="Gene3D" id="2.60.40.1260">
    <property type="entry name" value="Lamin Tail domain"/>
    <property type="match status" value="1"/>
</dbReference>
<evidence type="ECO:0000256" key="1">
    <source>
        <dbReference type="ARBA" id="ARBA00022754"/>
    </source>
</evidence>
<dbReference type="GO" id="GO:0031507">
    <property type="term" value="P:heterochromatin formation"/>
    <property type="evidence" value="ECO:0007669"/>
    <property type="project" value="TreeGrafter"/>
</dbReference>
<dbReference type="OrthoDB" id="2441647at2759"/>
<dbReference type="Gene3D" id="1.20.5.1160">
    <property type="entry name" value="Vasodilator-stimulated phosphoprotein"/>
    <property type="match status" value="1"/>
</dbReference>
<keyword evidence="9" id="KW-1185">Reference proteome</keyword>
<evidence type="ECO:0000259" key="5">
    <source>
        <dbReference type="PROSITE" id="PS51841"/>
    </source>
</evidence>
<protein>
    <recommendedName>
        <fullName evidence="10">IF rod domain-containing protein</fullName>
    </recommendedName>
</protein>
<dbReference type="PANTHER" id="PTHR45721">
    <property type="entry name" value="LAMIN DM0-RELATED"/>
    <property type="match status" value="1"/>
</dbReference>
<dbReference type="Proteomes" id="UP000663852">
    <property type="component" value="Unassembled WGS sequence"/>
</dbReference>
<feature type="region of interest" description="Disordered" evidence="4">
    <location>
        <begin position="408"/>
        <end position="427"/>
    </location>
</feature>
<keyword evidence="2 3" id="KW-0175">Coiled coil</keyword>
<dbReference type="Pfam" id="PF00038">
    <property type="entry name" value="Filament"/>
    <property type="match status" value="1"/>
</dbReference>
<reference evidence="8" key="1">
    <citation type="submission" date="2021-02" db="EMBL/GenBank/DDBJ databases">
        <authorList>
            <person name="Nowell W R."/>
        </authorList>
    </citation>
    <scope>NUCLEOTIDE SEQUENCE</scope>
</reference>
<dbReference type="GO" id="GO:0090435">
    <property type="term" value="P:protein localization to nuclear envelope"/>
    <property type="evidence" value="ECO:0007669"/>
    <property type="project" value="TreeGrafter"/>
</dbReference>
<evidence type="ECO:0000313" key="7">
    <source>
        <dbReference type="EMBL" id="CAF0888372.1"/>
    </source>
</evidence>
<sequence>MSSKHTIFAETVNSFGIPLKSNGSKATTTVIAIRETEKPDVHDMNYLSHRFAAYVERVRFLEGQNRKLQLEIDQIRSQWSSQKHRLKEMYEIEVREACHIIDDTEKDRIEADLRVRHAEQELTQLKDKFTSLVGKGSDRRKIDQLQKQICDNEADLHLFHRRLNDLQEEQKRYRMTSQDLILDIQQITKELDHEIITRVQLENQKEKLEEEIELLKRLHAQKIEQIKQMSLINVSFDPTNLFEHQLSAAIKTIRTEYDQRNYHLRNELEAWYQWKVAQAIQDVQSCRAIEQTESVRSKDEFRKLEVLISESRQDIAAMRQRNGSIENRIRELENSIRAERDGQIRATNEHYHQIQDLQTRLDELDRDYTDLMSTKSSLHSEIVGYRKLLDGKEHSASFAPLSTQPLNHLQSERPCTDSYPRFRTKTNSGPALRNNYSILTPSVPFRSVESAQTETTIFDKVYGRHRRPLTISSNIPWTSIVEHSWSQQWNEGDVIQTRSFKAKTFYEASHIRGLRRRKSITPPSSDYTDAYLSMFAPKPSPRRSMHRLTTPIFTNVEPLPSVSRRIDLSTDNEFRTSETRFNPVNSILTSNSFDRANPIPAPPSNLFSVSSKKSSSFENQLSDSNYSSSKEITDVQPQPSSSAYLVTDRSESPYENTARMTPPTDRIPSLSSSPKPSASRHSSLVNDTDQDDVNLEKVEKSNTSLMLTEKGTHLTPIMTSTLESAIMPTETKPERERSPSVDLSVVAARPIEMLENTITKYDTLINDISDILASVSPIHSTLSSMSSNKNVVDHEVSSDNSPTIPPKHVETQKLPGLVKKPCIQRAKRKDMIRGDSYSKIITAIIDLDKEMTPPTDISKPPSIEQIKEEVETEPMDEDRTLTLSNDTKQTATMALTTERQQQIPLVIESTTTNKMSSISENQMKKTQEETVIDVPDDDNHHGMEEGVPSEPSMNLIEQEHMYESDKHGSSISAEVLVSAIQGVVQEHLLSQPPLAETIPDAPHIPEVSTAKLQLAPLKARTKFRVRQIKSISSIEASSSSSELADRRTTSLDSGDFQIGQNEPLDITNDALNPQLVATIELFQQDASSAEERPVNIEIDVQVVPENEANQNEIIISPGNIIEDEAITIPRSLPTIVSPIDRLSDLISNRYISSDVYHGYLGDHTQFVENPPEIDSESIEQSILTALRQTISTPITSYMEAIQNVVTSMQMKTPVEMNDQETDHSHQYDTTRNNEIIQTHENHKSVTNDSSTQKQENLPMTLSAESIFTKDLKKSPTPSSSEQLNDSAINLTESTNTLPAETAQGAILLNEIEANTEQRNSNDVKTPSVAEPVLLPIEEMQAVNVIPSASTNASEETTTGFAPYAVNDTDVPFIINDASSSTTPAIQTDLEALEINVIPGDKIDMRSQEDISEIEYASIELTDTSIADERLDDATPSFVSVDDTLASMVSSTSFSLACDQPVINKTSEFQIVPIGASVLKEVEQIAPFEKSPTLASEERASPTAITSKKLAMEDTSQLPPSSTSAITLENTDILATKEMIELKPAVDHHQSSENIVQKVMNNIIEKVSSQPEITDRISEDPAVLEPITIEIDNDVLQQLASTNSEYENVVPNLTVDLGRISPTNTEPNSFELIHALRGHSIASPLSLDQHFHPQEKSTSSTTSSPITSSDRYVSYAIHQMHDSSQDRLPVIPISEDMPNYAIREEKPFLQPLPVAHRSALKDDDLTELDASDNLTSQSDDILYRRLYRSSPCRLKNLDTSSTDEDVDEEFEEHDLTNIHRISDKTTETSSSISTHDERYHRYDLVTTPSSHESSPALAKQQLDDVYIIPGYPGLWRTTTDEGDTNLPIDYDADDETKGVVRTRIAAPVSDSLRRPLSFQPHRDQTMNSIPTEILTTGIPLRSDTLDAFNQPANELAFDISEADSYQTCPSSIARPQKQVELTEHKQLQNKTCSSPEESIFLICERERGVSLPITMNINCDEITFRLSTSTPNDAQLCPSIETDLSSNLLSKPSSPNPTSMPSLTIQKSNQQIPSTWLNNVNTVTTTTEDSDGPLQSRVTFQKSAKGPISISECHAQGHYIVVDNTSQSKNIDLTNWIICQENNTGEKIHFTFPEHAPLKANHSLKILAKAFESELKNNDDLIATSVSTWHTGSHIVTTLINPDGKERATLTKKTFIS</sequence>
<dbReference type="PROSITE" id="PS51842">
    <property type="entry name" value="IF_ROD_2"/>
    <property type="match status" value="1"/>
</dbReference>
<dbReference type="EMBL" id="CAJNOJ010000030">
    <property type="protein sequence ID" value="CAF0888372.1"/>
    <property type="molecule type" value="Genomic_DNA"/>
</dbReference>
<feature type="domain" description="IF rod" evidence="6">
    <location>
        <begin position="40"/>
        <end position="396"/>
    </location>
</feature>
<feature type="region of interest" description="Disordered" evidence="4">
    <location>
        <begin position="617"/>
        <end position="694"/>
    </location>
</feature>
<evidence type="ECO:0000256" key="4">
    <source>
        <dbReference type="SAM" id="MobiDB-lite"/>
    </source>
</evidence>
<dbReference type="GO" id="GO:0005882">
    <property type="term" value="C:intermediate filament"/>
    <property type="evidence" value="ECO:0007669"/>
    <property type="project" value="UniProtKB-KW"/>
</dbReference>
<dbReference type="PANTHER" id="PTHR45721:SF12">
    <property type="entry name" value="INTERMEDIATE FILAMENT PROTEIN IFA-1"/>
    <property type="match status" value="1"/>
</dbReference>
<dbReference type="SUPFAM" id="SSF74853">
    <property type="entry name" value="Lamin A/C globular tail domain"/>
    <property type="match status" value="1"/>
</dbReference>
<dbReference type="InterPro" id="IPR001322">
    <property type="entry name" value="Lamin_tail_dom"/>
</dbReference>
<evidence type="ECO:0000313" key="8">
    <source>
        <dbReference type="EMBL" id="CAF1257012.1"/>
    </source>
</evidence>
<evidence type="ECO:0008006" key="10">
    <source>
        <dbReference type="Google" id="ProtNLM"/>
    </source>
</evidence>
<feature type="coiled-coil region" evidence="3">
    <location>
        <begin position="315"/>
        <end position="374"/>
    </location>
</feature>
<feature type="region of interest" description="Disordered" evidence="4">
    <location>
        <begin position="1036"/>
        <end position="1057"/>
    </location>
</feature>
<keyword evidence="1" id="KW-0403">Intermediate filament</keyword>
<dbReference type="Proteomes" id="UP000663828">
    <property type="component" value="Unassembled WGS sequence"/>
</dbReference>
<feature type="compositionally biased region" description="Polar residues" evidence="4">
    <location>
        <begin position="623"/>
        <end position="644"/>
    </location>
</feature>
<evidence type="ECO:0000313" key="9">
    <source>
        <dbReference type="Proteomes" id="UP000663828"/>
    </source>
</evidence>
<dbReference type="GO" id="GO:0005652">
    <property type="term" value="C:nuclear lamina"/>
    <property type="evidence" value="ECO:0007669"/>
    <property type="project" value="TreeGrafter"/>
</dbReference>
<name>A0A815AGF4_ADIRI</name>
<dbReference type="InterPro" id="IPR036415">
    <property type="entry name" value="Lamin_tail_dom_sf"/>
</dbReference>
<dbReference type="SMART" id="SM01391">
    <property type="entry name" value="Filament"/>
    <property type="match status" value="1"/>
</dbReference>
<dbReference type="GO" id="GO:0005200">
    <property type="term" value="F:structural constituent of cytoskeleton"/>
    <property type="evidence" value="ECO:0007669"/>
    <property type="project" value="TreeGrafter"/>
</dbReference>
<evidence type="ECO:0000256" key="2">
    <source>
        <dbReference type="ARBA" id="ARBA00023054"/>
    </source>
</evidence>
<organism evidence="8 9">
    <name type="scientific">Adineta ricciae</name>
    <name type="common">Rotifer</name>
    <dbReference type="NCBI Taxonomy" id="249248"/>
    <lineage>
        <taxon>Eukaryota</taxon>
        <taxon>Metazoa</taxon>
        <taxon>Spiralia</taxon>
        <taxon>Gnathifera</taxon>
        <taxon>Rotifera</taxon>
        <taxon>Eurotatoria</taxon>
        <taxon>Bdelloidea</taxon>
        <taxon>Adinetida</taxon>
        <taxon>Adinetidae</taxon>
        <taxon>Adineta</taxon>
    </lineage>
</organism>
<accession>A0A815AGF4</accession>